<dbReference type="AlphaFoldDB" id="B8MHK3"/>
<organism evidence="1 2">
    <name type="scientific">Talaromyces stipitatus (strain ATCC 10500 / CBS 375.48 / QM 6759 / NRRL 1006)</name>
    <name type="common">Penicillium stipitatum</name>
    <dbReference type="NCBI Taxonomy" id="441959"/>
    <lineage>
        <taxon>Eukaryota</taxon>
        <taxon>Fungi</taxon>
        <taxon>Dikarya</taxon>
        <taxon>Ascomycota</taxon>
        <taxon>Pezizomycotina</taxon>
        <taxon>Eurotiomycetes</taxon>
        <taxon>Eurotiomycetidae</taxon>
        <taxon>Eurotiales</taxon>
        <taxon>Trichocomaceae</taxon>
        <taxon>Talaromyces</taxon>
        <taxon>Talaromyces sect. Talaromyces</taxon>
    </lineage>
</organism>
<name>B8MHK3_TALSN</name>
<dbReference type="InParanoid" id="B8MHK3"/>
<reference evidence="2" key="1">
    <citation type="journal article" date="2015" name="Genome Announc.">
        <title>Genome sequence of the AIDS-associated pathogen Penicillium marneffei (ATCC18224) and its near taxonomic relative Talaromyces stipitatus (ATCC10500).</title>
        <authorList>
            <person name="Nierman W.C."/>
            <person name="Fedorova-Abrams N.D."/>
            <person name="Andrianopoulos A."/>
        </authorList>
    </citation>
    <scope>NUCLEOTIDE SEQUENCE [LARGE SCALE GENOMIC DNA]</scope>
    <source>
        <strain evidence="2">ATCC 10500 / CBS 375.48 / QM 6759 / NRRL 1006</strain>
    </source>
</reference>
<dbReference type="VEuPathDB" id="FungiDB:TSTA_011000"/>
<protein>
    <submittedName>
        <fullName evidence="1">Uncharacterized protein</fullName>
    </submittedName>
</protein>
<accession>B8MHK3</accession>
<proteinExistence type="predicted"/>
<evidence type="ECO:0000313" key="2">
    <source>
        <dbReference type="Proteomes" id="UP000001745"/>
    </source>
</evidence>
<evidence type="ECO:0000313" key="1">
    <source>
        <dbReference type="EMBL" id="EED15984.1"/>
    </source>
</evidence>
<dbReference type="Proteomes" id="UP000001745">
    <property type="component" value="Unassembled WGS sequence"/>
</dbReference>
<dbReference type="GeneID" id="8109873"/>
<dbReference type="PhylomeDB" id="B8MHK3"/>
<dbReference type="RefSeq" id="XP_002483218.1">
    <property type="nucleotide sequence ID" value="XM_002483173.1"/>
</dbReference>
<sequence>MGPKRGEKGTPWPEPRFADDPDIRAYAAAAIKDLEALKKHQETMEIGMPRELSTAVNTPTNEQLAQRLAKVELLHVEKTQKEVSQASQEITTTKSNTNRLVEAICHPRDAYHEKFFQLQSRDG</sequence>
<gene>
    <name evidence="1" type="ORF">TSTA_011000</name>
</gene>
<dbReference type="EMBL" id="EQ962656">
    <property type="protein sequence ID" value="EED15984.1"/>
    <property type="molecule type" value="Genomic_DNA"/>
</dbReference>
<dbReference type="OrthoDB" id="4226811at2759"/>
<dbReference type="HOGENOM" id="CLU_120111_1_0_1"/>
<keyword evidence="2" id="KW-1185">Reference proteome</keyword>